<feature type="transmembrane region" description="Helical" evidence="1">
    <location>
        <begin position="414"/>
        <end position="438"/>
    </location>
</feature>
<feature type="transmembrane region" description="Helical" evidence="1">
    <location>
        <begin position="233"/>
        <end position="251"/>
    </location>
</feature>
<keyword evidence="1" id="KW-1133">Transmembrane helix</keyword>
<organism evidence="2 3">
    <name type="scientific">Pengzhenrongella sicca</name>
    <dbReference type="NCBI Taxonomy" id="2819238"/>
    <lineage>
        <taxon>Bacteria</taxon>
        <taxon>Bacillati</taxon>
        <taxon>Actinomycetota</taxon>
        <taxon>Actinomycetes</taxon>
        <taxon>Micrococcales</taxon>
        <taxon>Pengzhenrongella</taxon>
    </lineage>
</organism>
<feature type="transmembrane region" description="Helical" evidence="1">
    <location>
        <begin position="459"/>
        <end position="480"/>
    </location>
</feature>
<dbReference type="RefSeq" id="WP_227424550.1">
    <property type="nucleotide sequence ID" value="NZ_CP071868.1"/>
</dbReference>
<keyword evidence="1" id="KW-0812">Transmembrane</keyword>
<feature type="transmembrane region" description="Helical" evidence="1">
    <location>
        <begin position="308"/>
        <end position="331"/>
    </location>
</feature>
<feature type="transmembrane region" description="Helical" evidence="1">
    <location>
        <begin position="283"/>
        <end position="301"/>
    </location>
</feature>
<feature type="transmembrane region" description="Helical" evidence="1">
    <location>
        <begin position="20"/>
        <end position="43"/>
    </location>
</feature>
<name>A0A8A4ZE92_9MICO</name>
<proteinExistence type="predicted"/>
<dbReference type="KEGG" id="psic:J4E96_04245"/>
<evidence type="ECO:0000313" key="3">
    <source>
        <dbReference type="Proteomes" id="UP000663937"/>
    </source>
</evidence>
<dbReference type="EMBL" id="CP071868">
    <property type="protein sequence ID" value="QTE30224.1"/>
    <property type="molecule type" value="Genomic_DNA"/>
</dbReference>
<feature type="transmembrane region" description="Helical" evidence="1">
    <location>
        <begin position="211"/>
        <end position="227"/>
    </location>
</feature>
<gene>
    <name evidence="2" type="ORF">J4E96_04245</name>
</gene>
<sequence length="618" mass="64949">MHRQPSTPTVTPRRRRRRQATLATAAVLVAALVHLVAQAGMMLRWAGWHPSMFRNYYWSDQLAYLAIASNAANGNLSAVEPLTMTGSNYYPRAYYLLLGLAADATSTSVATMWTVLGLAAQVMLVVAIGATCVLLTRRWWTGLLGFTPFMFGTFSWLVSDSWMTTLDSHAVLWGPFGVIYTLNGESVALCLAGVALLALLLVGAGRVPERAAWPVAVAACLLIGALANVQTYSFLVAVYMLAGGAAAVGLVRERSRIALLATAVALVVVLALGPAAGARVSPLAVLVLGLLPMAPGLVVLARATRWRLLWCVAAVAVGAAPQVLGTVFGILGGDAFLTYRESSSKDLGVSFEAGLVAAGVILPALAFIAMLGVRHRRTLWLAVPVASVAVWALLATNDRWGANQEPYRFWLDVYVLVAVLTVPLGAWAALEAVTSSVAHRGPADDPSRANTRPGSPPRAVVVVALVVVVAWAGAGIPDWIRFRADVASAGYLQLSSPLYVEGATISAAAEAGGGSVLTDMCIDPLFFKVNWGGSVAAFNRGLAWPDEVEALDQVLHMRASGVVDEAAARTAGARWLLTSTACAPALAIPATAERITSGEYPAHGADPAGTVTLWRLQG</sequence>
<feature type="transmembrane region" description="Helical" evidence="1">
    <location>
        <begin position="258"/>
        <end position="277"/>
    </location>
</feature>
<feature type="transmembrane region" description="Helical" evidence="1">
    <location>
        <begin position="351"/>
        <end position="371"/>
    </location>
</feature>
<feature type="transmembrane region" description="Helical" evidence="1">
    <location>
        <begin position="378"/>
        <end position="394"/>
    </location>
</feature>
<keyword evidence="3" id="KW-1185">Reference proteome</keyword>
<feature type="transmembrane region" description="Helical" evidence="1">
    <location>
        <begin position="178"/>
        <end position="204"/>
    </location>
</feature>
<evidence type="ECO:0000313" key="2">
    <source>
        <dbReference type="EMBL" id="QTE30224.1"/>
    </source>
</evidence>
<keyword evidence="1" id="KW-0472">Membrane</keyword>
<protein>
    <submittedName>
        <fullName evidence="2">Uncharacterized protein</fullName>
    </submittedName>
</protein>
<dbReference type="AlphaFoldDB" id="A0A8A4ZE92"/>
<feature type="transmembrane region" description="Helical" evidence="1">
    <location>
        <begin position="110"/>
        <end position="132"/>
    </location>
</feature>
<feature type="transmembrane region" description="Helical" evidence="1">
    <location>
        <begin position="139"/>
        <end position="158"/>
    </location>
</feature>
<dbReference type="Proteomes" id="UP000663937">
    <property type="component" value="Chromosome"/>
</dbReference>
<reference evidence="2" key="1">
    <citation type="submission" date="2021-03" db="EMBL/GenBank/DDBJ databases">
        <title>Pengzhenrongella sicca gen. nov., sp. nov., a new member of suborder Micrococcineae isolated from High-Arctic tundra soil.</title>
        <authorList>
            <person name="Peng F."/>
        </authorList>
    </citation>
    <scope>NUCLEOTIDE SEQUENCE</scope>
    <source>
        <strain evidence="2">LRZ-2</strain>
    </source>
</reference>
<accession>A0A8A4ZE92</accession>
<evidence type="ECO:0000256" key="1">
    <source>
        <dbReference type="SAM" id="Phobius"/>
    </source>
</evidence>